<keyword evidence="2" id="KW-0698">rRNA processing</keyword>
<dbReference type="VEuPathDB" id="FungiDB:TERG_00618"/>
<dbReference type="GO" id="GO:0034475">
    <property type="term" value="P:U4 snRNA 3'-end processing"/>
    <property type="evidence" value="ECO:0007669"/>
    <property type="project" value="TreeGrafter"/>
</dbReference>
<dbReference type="PANTHER" id="PTHR11953:SF1">
    <property type="entry name" value="EXOSOME COMPLEX COMPONENT RRP46"/>
    <property type="match status" value="1"/>
</dbReference>
<dbReference type="GO" id="GO:0071028">
    <property type="term" value="P:nuclear mRNA surveillance"/>
    <property type="evidence" value="ECO:0007669"/>
    <property type="project" value="TreeGrafter"/>
</dbReference>
<keyword evidence="3" id="KW-0271">Exosome</keyword>
<sequence>MDRTDKTRLALPLALGTTSVLMATPTASLTPLRFANGSASYTSPTGEKILASVNGPGEVSRRDVQNPEEATLEVLVKPGVGVSGPGERYVEGILRGLLGRVILMRDKNMARKGVVVTLVVVENRIVDGKVDVRGGSYLSILPSLLHAALLGLLSAGIPMAMTYTSCLIAISPSGDLLANPSTEQIKTSTSLHVLAFTSKGNLLLNESQGCFNLKQWDDVHDLAATLCYASSSSQGDGDVAMDGKAGNTLKDFIRGTVEDKVREEFAWKLTAA</sequence>
<dbReference type="AlphaFoldDB" id="A0A178ETC1"/>
<dbReference type="GO" id="GO:0000177">
    <property type="term" value="C:cytoplasmic exosome (RNase complex)"/>
    <property type="evidence" value="ECO:0007669"/>
    <property type="project" value="TreeGrafter"/>
</dbReference>
<dbReference type="GO" id="GO:0000176">
    <property type="term" value="C:nuclear exosome (RNase complex)"/>
    <property type="evidence" value="ECO:0007669"/>
    <property type="project" value="TreeGrafter"/>
</dbReference>
<reference evidence="5 6" key="1">
    <citation type="submission" date="2016-05" db="EMBL/GenBank/DDBJ databases">
        <title>Genome sequencing of Trichophyton rubrum CMCC(F)T1i isolated from hair.</title>
        <authorList>
            <person name="Zhan P."/>
            <person name="Tao Y."/>
            <person name="Liu W."/>
        </authorList>
    </citation>
    <scope>NUCLEOTIDE SEQUENCE [LARGE SCALE GENOMIC DNA]</scope>
    <source>
        <strain evidence="6">CMCC(F)T1i</strain>
    </source>
</reference>
<evidence type="ECO:0000313" key="5">
    <source>
        <dbReference type="EMBL" id="OAL63320.1"/>
    </source>
</evidence>
<dbReference type="InterPro" id="IPR027408">
    <property type="entry name" value="PNPase/RNase_PH_dom_sf"/>
</dbReference>
<dbReference type="InterPro" id="IPR036345">
    <property type="entry name" value="ExoRNase_PH_dom2_sf"/>
</dbReference>
<dbReference type="Gene3D" id="3.30.230.70">
    <property type="entry name" value="GHMP Kinase, N-terminal domain"/>
    <property type="match status" value="1"/>
</dbReference>
<dbReference type="InterPro" id="IPR020568">
    <property type="entry name" value="Ribosomal_Su5_D2-typ_SF"/>
</dbReference>
<evidence type="ECO:0000313" key="6">
    <source>
        <dbReference type="Proteomes" id="UP000243015"/>
    </source>
</evidence>
<dbReference type="SUPFAM" id="SSF55666">
    <property type="entry name" value="Ribonuclease PH domain 2-like"/>
    <property type="match status" value="1"/>
</dbReference>
<gene>
    <name evidence="5" type="ORF">A7C99_5714</name>
</gene>
<evidence type="ECO:0000256" key="3">
    <source>
        <dbReference type="ARBA" id="ARBA00022835"/>
    </source>
</evidence>
<dbReference type="GO" id="GO:0071051">
    <property type="term" value="P:poly(A)-dependent snoRNA 3'-end processing"/>
    <property type="evidence" value="ECO:0007669"/>
    <property type="project" value="TreeGrafter"/>
</dbReference>
<evidence type="ECO:0000256" key="2">
    <source>
        <dbReference type="ARBA" id="ARBA00022552"/>
    </source>
</evidence>
<proteinExistence type="predicted"/>
<comment type="subcellular location">
    <subcellularLocation>
        <location evidence="1">Nucleus</location>
    </subcellularLocation>
</comment>
<comment type="caution">
    <text evidence="5">The sequence shown here is derived from an EMBL/GenBank/DDBJ whole genome shotgun (WGS) entry which is preliminary data.</text>
</comment>
<dbReference type="EMBL" id="LHPM01000018">
    <property type="protein sequence ID" value="OAL63320.1"/>
    <property type="molecule type" value="Genomic_DNA"/>
</dbReference>
<dbReference type="GO" id="GO:0003723">
    <property type="term" value="F:RNA binding"/>
    <property type="evidence" value="ECO:0007669"/>
    <property type="project" value="TreeGrafter"/>
</dbReference>
<dbReference type="GO" id="GO:0006364">
    <property type="term" value="P:rRNA processing"/>
    <property type="evidence" value="ECO:0007669"/>
    <property type="project" value="UniProtKB-KW"/>
</dbReference>
<dbReference type="Proteomes" id="UP000243015">
    <property type="component" value="Unassembled WGS sequence"/>
</dbReference>
<dbReference type="PANTHER" id="PTHR11953">
    <property type="entry name" value="EXOSOME COMPLEX COMPONENT"/>
    <property type="match status" value="1"/>
</dbReference>
<organism evidence="5 6">
    <name type="scientific">Trichophyton rubrum</name>
    <name type="common">Athlete's foot fungus</name>
    <name type="synonym">Epidermophyton rubrum</name>
    <dbReference type="NCBI Taxonomy" id="5551"/>
    <lineage>
        <taxon>Eukaryota</taxon>
        <taxon>Fungi</taxon>
        <taxon>Dikarya</taxon>
        <taxon>Ascomycota</taxon>
        <taxon>Pezizomycotina</taxon>
        <taxon>Eurotiomycetes</taxon>
        <taxon>Eurotiomycetidae</taxon>
        <taxon>Onygenales</taxon>
        <taxon>Arthrodermataceae</taxon>
        <taxon>Trichophyton</taxon>
    </lineage>
</organism>
<dbReference type="GO" id="GO:0016075">
    <property type="term" value="P:rRNA catabolic process"/>
    <property type="evidence" value="ECO:0007669"/>
    <property type="project" value="TreeGrafter"/>
</dbReference>
<accession>A0A178ETC1</accession>
<dbReference type="GO" id="GO:0005730">
    <property type="term" value="C:nucleolus"/>
    <property type="evidence" value="ECO:0007669"/>
    <property type="project" value="TreeGrafter"/>
</dbReference>
<dbReference type="SUPFAM" id="SSF54211">
    <property type="entry name" value="Ribosomal protein S5 domain 2-like"/>
    <property type="match status" value="1"/>
</dbReference>
<dbReference type="InterPro" id="IPR050080">
    <property type="entry name" value="RNase_PH"/>
</dbReference>
<keyword evidence="4" id="KW-0539">Nucleus</keyword>
<evidence type="ECO:0000256" key="4">
    <source>
        <dbReference type="ARBA" id="ARBA00023242"/>
    </source>
</evidence>
<name>A0A178ETC1_TRIRU</name>
<evidence type="ECO:0000256" key="1">
    <source>
        <dbReference type="ARBA" id="ARBA00004123"/>
    </source>
</evidence>
<protein>
    <submittedName>
        <fullName evidence="5">Exosome complex subunit Rrp46</fullName>
    </submittedName>
</protein>